<dbReference type="RefSeq" id="WP_275574401.1">
    <property type="nucleotide sequence ID" value="NZ_JBKBNO010000001.1"/>
</dbReference>
<keyword evidence="1" id="KW-0472">Membrane</keyword>
<evidence type="ECO:0000313" key="2">
    <source>
        <dbReference type="EMBL" id="KDE40544.1"/>
    </source>
</evidence>
<evidence type="ECO:0000313" key="3">
    <source>
        <dbReference type="Proteomes" id="UP000027318"/>
    </source>
</evidence>
<dbReference type="EMBL" id="JMSZ01000016">
    <property type="protein sequence ID" value="KDE40544.1"/>
    <property type="molecule type" value="Genomic_DNA"/>
</dbReference>
<feature type="transmembrane region" description="Helical" evidence="1">
    <location>
        <begin position="12"/>
        <end position="31"/>
    </location>
</feature>
<protein>
    <submittedName>
        <fullName evidence="2">Uncharacterized protein</fullName>
    </submittedName>
</protein>
<comment type="caution">
    <text evidence="2">The sequence shown here is derived from an EMBL/GenBank/DDBJ whole genome shotgun (WGS) entry which is preliminary data.</text>
</comment>
<accession>A0A063Y4F9</accession>
<keyword evidence="3" id="KW-1185">Reference proteome</keyword>
<name>A0A063Y4F9_9GAMM</name>
<keyword evidence="1" id="KW-1133">Transmembrane helix</keyword>
<proteinExistence type="predicted"/>
<dbReference type="AlphaFoldDB" id="A0A063Y4F9"/>
<dbReference type="Proteomes" id="UP000027318">
    <property type="component" value="Unassembled WGS sequence"/>
</dbReference>
<keyword evidence="1" id="KW-0812">Transmembrane</keyword>
<reference evidence="2 3" key="1">
    <citation type="journal article" date="2005" name="Int. J. Syst. Evol. Microbiol.">
        <title>Nitrincola lacisaponensis gen. nov., sp. nov., a novel alkaliphilic bacterium isolated from an alkaline, saline lake.</title>
        <authorList>
            <person name="Dimitriu P.A."/>
            <person name="Shukla S.K."/>
            <person name="Conradt J."/>
            <person name="Marquez M.C."/>
            <person name="Ventosa A."/>
            <person name="Maglia A."/>
            <person name="Peyton B.M."/>
            <person name="Pinkart H.C."/>
            <person name="Mormile M.R."/>
        </authorList>
    </citation>
    <scope>NUCLEOTIDE SEQUENCE [LARGE SCALE GENOMIC DNA]</scope>
    <source>
        <strain evidence="2 3">4CA</strain>
    </source>
</reference>
<sequence length="43" mass="4746">MFGLDVHSLEVLVPSMIGIIGITAVMVWGGLKMRSLMNEDQKK</sequence>
<gene>
    <name evidence="2" type="ORF">ADINL_1136</name>
</gene>
<organism evidence="2 3">
    <name type="scientific">Nitrincola lacisaponensis</name>
    <dbReference type="NCBI Taxonomy" id="267850"/>
    <lineage>
        <taxon>Bacteria</taxon>
        <taxon>Pseudomonadati</taxon>
        <taxon>Pseudomonadota</taxon>
        <taxon>Gammaproteobacteria</taxon>
        <taxon>Oceanospirillales</taxon>
        <taxon>Oceanospirillaceae</taxon>
        <taxon>Nitrincola</taxon>
    </lineage>
</organism>
<evidence type="ECO:0000256" key="1">
    <source>
        <dbReference type="SAM" id="Phobius"/>
    </source>
</evidence>